<keyword evidence="1" id="KW-1133">Transmembrane helix</keyword>
<evidence type="ECO:0000313" key="2">
    <source>
        <dbReference type="EMBL" id="OIJ20658.1"/>
    </source>
</evidence>
<keyword evidence="1" id="KW-0812">Transmembrane</keyword>
<reference evidence="3" key="4">
    <citation type="submission" date="2020-10" db="EMBL/GenBank/DDBJ databases">
        <authorList>
            <person name="Bassil N.M."/>
            <person name="Lloyd J.R."/>
        </authorList>
    </citation>
    <scope>NUCLEOTIDE SEQUENCE</scope>
    <source>
        <strain evidence="3">NB2006</strain>
    </source>
</reference>
<dbReference type="RefSeq" id="WP_071316595.1">
    <property type="nucleotide sequence ID" value="NZ_CP063356.2"/>
</dbReference>
<dbReference type="Proteomes" id="UP000180175">
    <property type="component" value="Chromosome"/>
</dbReference>
<dbReference type="KEGG" id="aia:AWH56_016515"/>
<dbReference type="OrthoDB" id="2679959at2"/>
<keyword evidence="4" id="KW-1185">Reference proteome</keyword>
<feature type="transmembrane region" description="Helical" evidence="1">
    <location>
        <begin position="31"/>
        <end position="51"/>
    </location>
</feature>
<reference evidence="3 4" key="2">
    <citation type="journal article" date="2017" name="Genome Announc.">
        <title>Draft Genome Sequences of Four Alkaliphilic Bacteria Belonging to the Anaerobacillus Genus.</title>
        <authorList>
            <person name="Bassil N.M."/>
            <person name="Lloyd J.R."/>
        </authorList>
    </citation>
    <scope>NUCLEOTIDE SEQUENCE [LARGE SCALE GENOMIC DNA]</scope>
    <source>
        <strain evidence="3 4">NB2006</strain>
    </source>
</reference>
<reference evidence="2 4" key="1">
    <citation type="submission" date="2016-10" db="EMBL/GenBank/DDBJ databases">
        <title>Draft genome sequences of four alkaliphilic bacteria belonging to the Anaerobacillus genus.</title>
        <authorList>
            <person name="Bassil N.M."/>
            <person name="Lloyd J.R."/>
        </authorList>
    </citation>
    <scope>NUCLEOTIDE SEQUENCE [LARGE SCALE GENOMIC DNA]</scope>
    <source>
        <strain evidence="2 4">NB2006</strain>
    </source>
</reference>
<name>A0A1S2M7G0_9BACI</name>
<dbReference type="EMBL" id="CP063356">
    <property type="protein sequence ID" value="QOY34323.1"/>
    <property type="molecule type" value="Genomic_DNA"/>
</dbReference>
<gene>
    <name evidence="3" type="ORF">AWH56_016515</name>
    <name evidence="2" type="ORF">AWH56_07775</name>
</gene>
<keyword evidence="1" id="KW-0472">Membrane</keyword>
<protein>
    <submittedName>
        <fullName evidence="3">DUF5325 family protein</fullName>
    </submittedName>
</protein>
<dbReference type="Pfam" id="PF17259">
    <property type="entry name" value="DUF5325"/>
    <property type="match status" value="1"/>
</dbReference>
<accession>A0A1S2M7G0</accession>
<evidence type="ECO:0000313" key="3">
    <source>
        <dbReference type="EMBL" id="QOY34323.1"/>
    </source>
</evidence>
<dbReference type="AlphaFoldDB" id="A0A1S2M7G0"/>
<dbReference type="InterPro" id="IPR035211">
    <property type="entry name" value="DUF5325"/>
</dbReference>
<dbReference type="EMBL" id="LQXD01000068">
    <property type="protein sequence ID" value="OIJ20658.1"/>
    <property type="molecule type" value="Genomic_DNA"/>
</dbReference>
<reference evidence="3 4" key="3">
    <citation type="journal article" date="2019" name="Int. J. Syst. Evol. Microbiol.">
        <title>Anaerobacillus isosaccharinicus sp. nov., an alkaliphilic bacterium which degrades isosaccharinic acid.</title>
        <authorList>
            <person name="Bassil N.M."/>
            <person name="Lloyd J.R."/>
        </authorList>
    </citation>
    <scope>NUCLEOTIDE SEQUENCE [LARGE SCALE GENOMIC DNA]</scope>
    <source>
        <strain evidence="3 4">NB2006</strain>
    </source>
</reference>
<sequence>MKKEQLTFLLLAFVTTFSIVGVGISISLGSILVFSLSILAATICCGVGFSLRKKLASDK</sequence>
<evidence type="ECO:0000313" key="4">
    <source>
        <dbReference type="Proteomes" id="UP000180175"/>
    </source>
</evidence>
<organism evidence="2 4">
    <name type="scientific">Anaerobacillus isosaccharinicus</name>
    <dbReference type="NCBI Taxonomy" id="1532552"/>
    <lineage>
        <taxon>Bacteria</taxon>
        <taxon>Bacillati</taxon>
        <taxon>Bacillota</taxon>
        <taxon>Bacilli</taxon>
        <taxon>Bacillales</taxon>
        <taxon>Bacillaceae</taxon>
        <taxon>Anaerobacillus</taxon>
    </lineage>
</organism>
<proteinExistence type="predicted"/>
<evidence type="ECO:0000256" key="1">
    <source>
        <dbReference type="SAM" id="Phobius"/>
    </source>
</evidence>